<reference evidence="5 6" key="1">
    <citation type="submission" date="2020-03" db="EMBL/GenBank/DDBJ databases">
        <title>Genomic analysis of Bacteroides faecium CBA7301.</title>
        <authorList>
            <person name="Kim J."/>
            <person name="Roh S.W."/>
        </authorList>
    </citation>
    <scope>NUCLEOTIDE SEQUENCE [LARGE SCALE GENOMIC DNA]</scope>
    <source>
        <strain evidence="5 6">CBA7301</strain>
    </source>
</reference>
<dbReference type="GO" id="GO:0031564">
    <property type="term" value="P:transcription antitermination"/>
    <property type="evidence" value="ECO:0007669"/>
    <property type="project" value="UniProtKB-KW"/>
</dbReference>
<dbReference type="Proteomes" id="UP000501780">
    <property type="component" value="Chromosome"/>
</dbReference>
<dbReference type="GO" id="GO:0006354">
    <property type="term" value="P:DNA-templated transcription elongation"/>
    <property type="evidence" value="ECO:0007669"/>
    <property type="project" value="InterPro"/>
</dbReference>
<evidence type="ECO:0000313" key="6">
    <source>
        <dbReference type="Proteomes" id="UP000501780"/>
    </source>
</evidence>
<keyword evidence="1" id="KW-0889">Transcription antitermination</keyword>
<dbReference type="Pfam" id="PF02357">
    <property type="entry name" value="NusG"/>
    <property type="match status" value="1"/>
</dbReference>
<dbReference type="Gene3D" id="3.30.70.940">
    <property type="entry name" value="NusG, N-terminal domain"/>
    <property type="match status" value="1"/>
</dbReference>
<proteinExistence type="predicted"/>
<protein>
    <submittedName>
        <fullName evidence="5">UpxY family transcription antiterminator</fullName>
    </submittedName>
</protein>
<organism evidence="5 6">
    <name type="scientific">Bacteroides faecium</name>
    <dbReference type="NCBI Taxonomy" id="2715212"/>
    <lineage>
        <taxon>Bacteria</taxon>
        <taxon>Pseudomonadati</taxon>
        <taxon>Bacteroidota</taxon>
        <taxon>Bacteroidia</taxon>
        <taxon>Bacteroidales</taxon>
        <taxon>Bacteroidaceae</taxon>
        <taxon>Bacteroides</taxon>
    </lineage>
</organism>
<evidence type="ECO:0000256" key="3">
    <source>
        <dbReference type="ARBA" id="ARBA00023163"/>
    </source>
</evidence>
<dbReference type="RefSeq" id="WP_167966037.1">
    <property type="nucleotide sequence ID" value="NZ_CP050831.1"/>
</dbReference>
<keyword evidence="6" id="KW-1185">Reference proteome</keyword>
<dbReference type="SUPFAM" id="SSF82679">
    <property type="entry name" value="N-utilization substance G protein NusG, N-terminal domain"/>
    <property type="match status" value="1"/>
</dbReference>
<evidence type="ECO:0000256" key="1">
    <source>
        <dbReference type="ARBA" id="ARBA00022814"/>
    </source>
</evidence>
<dbReference type="InterPro" id="IPR006645">
    <property type="entry name" value="NGN-like_dom"/>
</dbReference>
<sequence>MIFAKEKSISAAPGCGTGEGVAHSKRWYVALVRMHHEKKVAERLFKMGIDTFVPVQQEVHQWSDRRKAVNTVLLPMMVFVHADPKERKEVLSFSTVSRYMVMRGESTPAVIPDEQMARFRFMLDYSDEAICMNSSPLARGEKVRVIKGPLSGLVGELVTIGGKSKIAVRLNMLGCACVDMPIGYVESTKNTNDTI</sequence>
<dbReference type="AlphaFoldDB" id="A0A6H0KTC7"/>
<gene>
    <name evidence="5" type="ORF">BacF7301_21430</name>
</gene>
<keyword evidence="3" id="KW-0804">Transcription</keyword>
<dbReference type="CDD" id="cd09895">
    <property type="entry name" value="NGN_SP_UpxY"/>
    <property type="match status" value="1"/>
</dbReference>
<dbReference type="EMBL" id="CP050831">
    <property type="protein sequence ID" value="QIU96555.1"/>
    <property type="molecule type" value="Genomic_DNA"/>
</dbReference>
<dbReference type="NCBIfam" id="NF033644">
    <property type="entry name" value="antiterm_UpxY"/>
    <property type="match status" value="1"/>
</dbReference>
<dbReference type="PANTHER" id="PTHR30265">
    <property type="entry name" value="RHO-INTERACTING TRANSCRIPTION TERMINATION FACTOR NUSG"/>
    <property type="match status" value="1"/>
</dbReference>
<evidence type="ECO:0000256" key="2">
    <source>
        <dbReference type="ARBA" id="ARBA00023015"/>
    </source>
</evidence>
<evidence type="ECO:0000259" key="4">
    <source>
        <dbReference type="Pfam" id="PF02357"/>
    </source>
</evidence>
<accession>A0A6H0KTC7</accession>
<name>A0A6H0KTC7_9BACE</name>
<feature type="domain" description="NusG-like N-terminal" evidence="4">
    <location>
        <begin position="25"/>
        <end position="120"/>
    </location>
</feature>
<dbReference type="PANTHER" id="PTHR30265:SF4">
    <property type="entry name" value="KOW MOTIF FAMILY PROTEIN, EXPRESSED"/>
    <property type="match status" value="1"/>
</dbReference>
<keyword evidence="2" id="KW-0805">Transcription regulation</keyword>
<dbReference type="KEGG" id="bfc:BacF7301_21430"/>
<evidence type="ECO:0000313" key="5">
    <source>
        <dbReference type="EMBL" id="QIU96555.1"/>
    </source>
</evidence>
<dbReference type="InterPro" id="IPR043425">
    <property type="entry name" value="NusG-like"/>
</dbReference>
<dbReference type="InterPro" id="IPR036735">
    <property type="entry name" value="NGN_dom_sf"/>
</dbReference>